<dbReference type="AlphaFoldDB" id="A0A5N5RDP3"/>
<organism evidence="1 2">
    <name type="scientific">Bifidobacterium jacchi</name>
    <dbReference type="NCBI Taxonomy" id="2490545"/>
    <lineage>
        <taxon>Bacteria</taxon>
        <taxon>Bacillati</taxon>
        <taxon>Actinomycetota</taxon>
        <taxon>Actinomycetes</taxon>
        <taxon>Bifidobacteriales</taxon>
        <taxon>Bifidobacteriaceae</taxon>
        <taxon>Bifidobacterium</taxon>
    </lineage>
</organism>
<name>A0A5N5RDP3_9BIFI</name>
<reference evidence="1 2" key="1">
    <citation type="journal article" date="2019" name="Int. J. Syst. Evol. Microbiol.">
        <title>Bifidobacterium jacchi sp. nov., isolated from the faeces of a baby common marmoset (Callithrix jacchus).</title>
        <authorList>
            <person name="Modesto M."/>
            <person name="Watanabe K."/>
            <person name="Arita M."/>
            <person name="Satti M."/>
            <person name="Oki K."/>
            <person name="Sciavilla P."/>
            <person name="Patavino C."/>
            <person name="Camma C."/>
            <person name="Michelini S."/>
            <person name="Sgorbati B."/>
            <person name="Mattarelli P."/>
        </authorList>
    </citation>
    <scope>NUCLEOTIDE SEQUENCE [LARGE SCALE GENOMIC DNA]</scope>
    <source>
        <strain evidence="1 2">MRM 9.3</strain>
    </source>
</reference>
<dbReference type="RefSeq" id="WP_151917475.1">
    <property type="nucleotide sequence ID" value="NZ_RQSP01000047.1"/>
</dbReference>
<sequence>MMKKQYEMPSLYVLAFSSNADVITGSPCEETGGNLGGDFQTFNMKNCGPLQGGGFGDPQ</sequence>
<dbReference type="OrthoDB" id="9987178at2"/>
<evidence type="ECO:0000313" key="1">
    <source>
        <dbReference type="EMBL" id="KAB5605386.1"/>
    </source>
</evidence>
<comment type="caution">
    <text evidence="1">The sequence shown here is derived from an EMBL/GenBank/DDBJ whole genome shotgun (WGS) entry which is preliminary data.</text>
</comment>
<dbReference type="Proteomes" id="UP000326336">
    <property type="component" value="Unassembled WGS sequence"/>
</dbReference>
<evidence type="ECO:0000313" key="2">
    <source>
        <dbReference type="Proteomes" id="UP000326336"/>
    </source>
</evidence>
<accession>A0A5N5RDP3</accession>
<dbReference type="EMBL" id="RQSP01000047">
    <property type="protein sequence ID" value="KAB5605386.1"/>
    <property type="molecule type" value="Genomic_DNA"/>
</dbReference>
<gene>
    <name evidence="1" type="ORF">EHS19_09300</name>
</gene>
<keyword evidence="2" id="KW-1185">Reference proteome</keyword>
<protein>
    <submittedName>
        <fullName evidence="1">Uncharacterized protein</fullName>
    </submittedName>
</protein>
<proteinExistence type="predicted"/>